<comment type="function">
    <text evidence="1 13">Catalyzes the conversion of dihydroorotate to orotate with quinone as electron acceptor.</text>
</comment>
<evidence type="ECO:0000256" key="11">
    <source>
        <dbReference type="ARBA" id="ARBA00023136"/>
    </source>
</evidence>
<name>G0A9X9_COLFT</name>
<comment type="subunit">
    <text evidence="5 13">Monomer.</text>
</comment>
<dbReference type="InterPro" id="IPR005720">
    <property type="entry name" value="Dihydroorotate_DH_cat"/>
</dbReference>
<dbReference type="Gene3D" id="3.20.20.70">
    <property type="entry name" value="Aldolase class I"/>
    <property type="match status" value="1"/>
</dbReference>
<keyword evidence="7 13" id="KW-0285">Flavoprotein</keyword>
<dbReference type="NCBIfam" id="NF003646">
    <property type="entry name" value="PRK05286.1-4"/>
    <property type="match status" value="1"/>
</dbReference>
<evidence type="ECO:0000256" key="6">
    <source>
        <dbReference type="ARBA" id="ARBA00022475"/>
    </source>
</evidence>
<evidence type="ECO:0000256" key="1">
    <source>
        <dbReference type="ARBA" id="ARBA00003125"/>
    </source>
</evidence>
<feature type="binding site" evidence="13">
    <location>
        <position position="188"/>
    </location>
    <ligand>
        <name>substrate</name>
    </ligand>
</feature>
<keyword evidence="6 13" id="KW-1003">Cell membrane</keyword>
<feature type="binding site" evidence="13">
    <location>
        <position position="155"/>
    </location>
    <ligand>
        <name>FMN</name>
        <dbReference type="ChEBI" id="CHEBI:58210"/>
    </ligand>
</feature>
<evidence type="ECO:0000256" key="13">
    <source>
        <dbReference type="HAMAP-Rule" id="MF_00225"/>
    </source>
</evidence>
<dbReference type="PROSITE" id="PS00911">
    <property type="entry name" value="DHODEHASE_1"/>
    <property type="match status" value="1"/>
</dbReference>
<feature type="binding site" evidence="13">
    <location>
        <position position="78"/>
    </location>
    <ligand>
        <name>substrate</name>
    </ligand>
</feature>
<reference evidence="15 16" key="3">
    <citation type="journal article" date="2008" name="FEMS Microbiol. Ecol.">
        <title>Identification and characterization of genes underlying chitinolysis in Collimonas fungivorans Ter331.</title>
        <authorList>
            <person name="Fritsche K."/>
            <person name="de Boer W."/>
            <person name="Gerards S."/>
            <person name="van den Berg M."/>
            <person name="van Veen J.A."/>
            <person name="Leveau J.H."/>
        </authorList>
    </citation>
    <scope>NUCLEOTIDE SEQUENCE [LARGE SCALE GENOMIC DNA]</scope>
    <source>
        <strain evidence="15 16">Ter331</strain>
    </source>
</reference>
<evidence type="ECO:0000256" key="12">
    <source>
        <dbReference type="ARBA" id="ARBA00048639"/>
    </source>
</evidence>
<dbReference type="STRING" id="1005048.CFU_3008"/>
<dbReference type="Pfam" id="PF01180">
    <property type="entry name" value="DHO_dh"/>
    <property type="match status" value="1"/>
</dbReference>
<dbReference type="FunFam" id="3.20.20.70:FF:000028">
    <property type="entry name" value="Dihydroorotate dehydrogenase (quinone)"/>
    <property type="match status" value="1"/>
</dbReference>
<dbReference type="NCBIfam" id="NF003645">
    <property type="entry name" value="PRK05286.1-2"/>
    <property type="match status" value="1"/>
</dbReference>
<dbReference type="SUPFAM" id="SSF51395">
    <property type="entry name" value="FMN-linked oxidoreductases"/>
    <property type="match status" value="1"/>
</dbReference>
<evidence type="ECO:0000256" key="2">
    <source>
        <dbReference type="ARBA" id="ARBA00004202"/>
    </source>
</evidence>
<reference evidence="15 16" key="2">
    <citation type="journal article" date="2006" name="J. Microbiol. Methods">
        <title>Genomic flank-sequencing of plasposon insertion sites for rapid identification of functional genes.</title>
        <authorList>
            <person name="Leveau J.H."/>
            <person name="Gerards S."/>
            <person name="Fritsche K."/>
            <person name="Zondag G."/>
            <person name="van Veen J.A."/>
        </authorList>
    </citation>
    <scope>NUCLEOTIDE SEQUENCE [LARGE SCALE GENOMIC DNA]</scope>
    <source>
        <strain evidence="15 16">Ter331</strain>
    </source>
</reference>
<reference evidence="16" key="6">
    <citation type="submission" date="2011-05" db="EMBL/GenBank/DDBJ databases">
        <title>Complete sequence of Collimonas fungivorans Ter331.</title>
        <authorList>
            <person name="Leveau J.H."/>
        </authorList>
    </citation>
    <scope>NUCLEOTIDE SEQUENCE [LARGE SCALE GENOMIC DNA]</scope>
    <source>
        <strain evidence="16">Ter331</strain>
    </source>
</reference>
<feature type="active site" description="Nucleophile" evidence="13">
    <location>
        <position position="191"/>
    </location>
</feature>
<dbReference type="HAMAP" id="MF_00225">
    <property type="entry name" value="DHO_dh_type2"/>
    <property type="match status" value="1"/>
</dbReference>
<reference evidence="15 16" key="5">
    <citation type="journal article" date="2011" name="ISME J.">
        <title>Dual transcriptional profiling of a bacterial/fungal confrontation: Collimonas fungivorans versus Aspergillus niger.</title>
        <authorList>
            <person name="Mela F."/>
            <person name="Fritsche K."/>
            <person name="de Boer W."/>
            <person name="van Veen J.A."/>
            <person name="de Graaff L.H."/>
            <person name="van den Berg M."/>
            <person name="Leveau J.H."/>
        </authorList>
    </citation>
    <scope>NUCLEOTIDE SEQUENCE [LARGE SCALE GENOMIC DNA]</scope>
    <source>
        <strain evidence="15 16">Ter331</strain>
    </source>
</reference>
<evidence type="ECO:0000256" key="5">
    <source>
        <dbReference type="ARBA" id="ARBA00011245"/>
    </source>
</evidence>
<evidence type="ECO:0000313" key="15">
    <source>
        <dbReference type="EMBL" id="AEK62833.1"/>
    </source>
</evidence>
<dbReference type="NCBIfam" id="TIGR01036">
    <property type="entry name" value="pyrD_sub2"/>
    <property type="match status" value="1"/>
</dbReference>
<dbReference type="PANTHER" id="PTHR48109:SF4">
    <property type="entry name" value="DIHYDROOROTATE DEHYDROGENASE (QUINONE), MITOCHONDRIAL"/>
    <property type="match status" value="1"/>
</dbReference>
<dbReference type="KEGG" id="cfu:CFU_3008"/>
<dbReference type="InterPro" id="IPR050074">
    <property type="entry name" value="DHO_dehydrogenase"/>
</dbReference>
<evidence type="ECO:0000256" key="3">
    <source>
        <dbReference type="ARBA" id="ARBA00005161"/>
    </source>
</evidence>
<evidence type="ECO:0000256" key="10">
    <source>
        <dbReference type="ARBA" id="ARBA00023002"/>
    </source>
</evidence>
<evidence type="ECO:0000256" key="4">
    <source>
        <dbReference type="ARBA" id="ARBA00005359"/>
    </source>
</evidence>
<organism evidence="15 16">
    <name type="scientific">Collimonas fungivorans (strain Ter331)</name>
    <dbReference type="NCBI Taxonomy" id="1005048"/>
    <lineage>
        <taxon>Bacteria</taxon>
        <taxon>Pseudomonadati</taxon>
        <taxon>Pseudomonadota</taxon>
        <taxon>Betaproteobacteria</taxon>
        <taxon>Burkholderiales</taxon>
        <taxon>Oxalobacteraceae</taxon>
        <taxon>Collimonas</taxon>
    </lineage>
</organism>
<dbReference type="eggNOG" id="COG0167">
    <property type="taxonomic scope" value="Bacteria"/>
</dbReference>
<dbReference type="InterPro" id="IPR001295">
    <property type="entry name" value="Dihydroorotate_DH_CS"/>
</dbReference>
<feature type="binding site" evidence="13">
    <location>
        <position position="313"/>
    </location>
    <ligand>
        <name>FMN</name>
        <dbReference type="ChEBI" id="CHEBI:58210"/>
    </ligand>
</feature>
<evidence type="ECO:0000256" key="8">
    <source>
        <dbReference type="ARBA" id="ARBA00022643"/>
    </source>
</evidence>
<evidence type="ECO:0000256" key="9">
    <source>
        <dbReference type="ARBA" id="ARBA00022975"/>
    </source>
</evidence>
<dbReference type="GO" id="GO:0044205">
    <property type="term" value="P:'de novo' UMP biosynthetic process"/>
    <property type="evidence" value="ECO:0007669"/>
    <property type="project" value="UniProtKB-UniRule"/>
</dbReference>
<keyword evidence="16" id="KW-1185">Reference proteome</keyword>
<dbReference type="CDD" id="cd04738">
    <property type="entry name" value="DHOD_2_like"/>
    <property type="match status" value="1"/>
</dbReference>
<feature type="binding site" evidence="13">
    <location>
        <position position="261"/>
    </location>
    <ligand>
        <name>FMN</name>
        <dbReference type="ChEBI" id="CHEBI:58210"/>
    </ligand>
</feature>
<dbReference type="InterPro" id="IPR005719">
    <property type="entry name" value="Dihydroorotate_DH_2"/>
</dbReference>
<evidence type="ECO:0000313" key="16">
    <source>
        <dbReference type="Proteomes" id="UP000008392"/>
    </source>
</evidence>
<dbReference type="InterPro" id="IPR013785">
    <property type="entry name" value="Aldolase_TIM"/>
</dbReference>
<dbReference type="EMBL" id="CP002745">
    <property type="protein sequence ID" value="AEK62833.1"/>
    <property type="molecule type" value="Genomic_DNA"/>
</dbReference>
<dbReference type="GO" id="GO:0106430">
    <property type="term" value="F:dihydroorotate dehydrogenase (quinone) activity"/>
    <property type="evidence" value="ECO:0007669"/>
    <property type="project" value="UniProtKB-EC"/>
</dbReference>
<feature type="binding site" evidence="13">
    <location>
        <position position="98"/>
    </location>
    <ligand>
        <name>FMN</name>
        <dbReference type="ChEBI" id="CHEBI:58210"/>
    </ligand>
</feature>
<gene>
    <name evidence="13 15" type="primary">pyrD</name>
    <name evidence="15" type="ordered locus">CFU_3008</name>
</gene>
<dbReference type="PROSITE" id="PS00912">
    <property type="entry name" value="DHODEHASE_2"/>
    <property type="match status" value="1"/>
</dbReference>
<comment type="catalytic activity">
    <reaction evidence="12 13">
        <text>(S)-dihydroorotate + a quinone = orotate + a quinol</text>
        <dbReference type="Rhea" id="RHEA:30187"/>
        <dbReference type="ChEBI" id="CHEBI:24646"/>
        <dbReference type="ChEBI" id="CHEBI:30839"/>
        <dbReference type="ChEBI" id="CHEBI:30864"/>
        <dbReference type="ChEBI" id="CHEBI:132124"/>
        <dbReference type="EC" id="1.3.5.2"/>
    </reaction>
</comment>
<reference evidence="15 16" key="1">
    <citation type="journal article" date="2004" name="Environ. Microbiol.">
        <title>Phylogeny-function analysis of (meta)genomic libraries: screening for expression of ribosomal RNA genes by large-insert library fluorescent in situ hybridization (LIL-FISH).</title>
        <authorList>
            <person name="Leveau J.H."/>
            <person name="Gerards S."/>
            <person name="de Boer W."/>
            <person name="van Veen J.A."/>
        </authorList>
    </citation>
    <scope>NUCLEOTIDE SEQUENCE [LARGE SCALE GENOMIC DNA]</scope>
    <source>
        <strain evidence="15 16">Ter331</strain>
    </source>
</reference>
<dbReference type="NCBIfam" id="NF003644">
    <property type="entry name" value="PRK05286.1-1"/>
    <property type="match status" value="1"/>
</dbReference>
<dbReference type="Proteomes" id="UP000008392">
    <property type="component" value="Chromosome"/>
</dbReference>
<comment type="subcellular location">
    <subcellularLocation>
        <location evidence="2 13">Cell membrane</location>
        <topology evidence="2 13">Peripheral membrane protein</topology>
    </subcellularLocation>
</comment>
<feature type="domain" description="Dihydroorotate dehydrogenase catalytic" evidence="14">
    <location>
        <begin position="60"/>
        <end position="352"/>
    </location>
</feature>
<accession>G0A9X9</accession>
<reference evidence="15 16" key="4">
    <citation type="journal article" date="2010" name="Environ. Microbiol.">
        <title>The bacterial genus Collimonas: mycophagy, weathering and other adaptive solutions to life in oligotrophic soil environments.</title>
        <authorList>
            <person name="Leveau J.H."/>
            <person name="Uroz S."/>
            <person name="de Boer W."/>
        </authorList>
    </citation>
    <scope>NUCLEOTIDE SEQUENCE [LARGE SCALE GENOMIC DNA]</scope>
    <source>
        <strain evidence="15 16">Ter331</strain>
    </source>
</reference>
<dbReference type="AlphaFoldDB" id="G0A9X9"/>
<comment type="similarity">
    <text evidence="4 13">Belongs to the dihydroorotate dehydrogenase family. Type 2 subfamily.</text>
</comment>
<evidence type="ECO:0000256" key="7">
    <source>
        <dbReference type="ARBA" id="ARBA00022630"/>
    </source>
</evidence>
<feature type="binding site" evidence="13">
    <location>
        <position position="193"/>
    </location>
    <ligand>
        <name>substrate</name>
    </ligand>
</feature>
<dbReference type="GO" id="GO:0005737">
    <property type="term" value="C:cytoplasm"/>
    <property type="evidence" value="ECO:0007669"/>
    <property type="project" value="InterPro"/>
</dbReference>
<comment type="pathway">
    <text evidence="3 13">Pyrimidine metabolism; UMP biosynthesis via de novo pathway; orotate from (S)-dihydroorotate (quinone route): step 1/1.</text>
</comment>
<comment type="cofactor">
    <cofactor evidence="13">
        <name>FMN</name>
        <dbReference type="ChEBI" id="CHEBI:58210"/>
    </cofactor>
    <text evidence="13">Binds 1 FMN per subunit.</text>
</comment>
<keyword evidence="10 13" id="KW-0560">Oxidoreductase</keyword>
<dbReference type="EC" id="1.3.5.2" evidence="13"/>
<sequence length="356" mass="37711">MHHLLQPPTVPAKLLYAFARPALFSLDPESAHNLTLPALRRAAALGLTSLLGKTPADPRTVMGISFPNPVGLAAGLDKDGAYIDGLAALGFGSIEVGTVTPRAQAGNPKPRMFRLPAANAIINRMGFNNGGVDAFVANVQASRFYQERQGVLGLNIGKNADTPIERAAEDYLHCLQKVYPYASYVTVNISSPNTKNLRQLQGASELDALLSQLKQAQQKLADQYQRYVPIALKIAPDIDAEQIKTIADALLRHKIDGVIATNTTISRDAVRGLQHENEAGGLSGAPVLALSTSVVRQLHGELGDALPIIGVGGIFSGADAQAKMAAGASLVQLYSGLIYRGPALVRECAAALREQD</sequence>
<feature type="binding site" evidence="13">
    <location>
        <begin position="334"/>
        <end position="335"/>
    </location>
    <ligand>
        <name>FMN</name>
        <dbReference type="ChEBI" id="CHEBI:58210"/>
    </ligand>
</feature>
<feature type="binding site" evidence="13">
    <location>
        <begin position="74"/>
        <end position="78"/>
    </location>
    <ligand>
        <name>FMN</name>
        <dbReference type="ChEBI" id="CHEBI:58210"/>
    </ligand>
</feature>
<feature type="binding site" evidence="13">
    <location>
        <position position="188"/>
    </location>
    <ligand>
        <name>FMN</name>
        <dbReference type="ChEBI" id="CHEBI:58210"/>
    </ligand>
</feature>
<feature type="binding site" evidence="13">
    <location>
        <position position="284"/>
    </location>
    <ligand>
        <name>FMN</name>
        <dbReference type="ChEBI" id="CHEBI:58210"/>
    </ligand>
</feature>
<feature type="binding site" evidence="13">
    <location>
        <begin position="123"/>
        <end position="127"/>
    </location>
    <ligand>
        <name>substrate</name>
    </ligand>
</feature>
<feature type="binding site" evidence="13">
    <location>
        <begin position="262"/>
        <end position="263"/>
    </location>
    <ligand>
        <name>substrate</name>
    </ligand>
</feature>
<feature type="binding site" evidence="13">
    <location>
        <position position="233"/>
    </location>
    <ligand>
        <name>FMN</name>
        <dbReference type="ChEBI" id="CHEBI:58210"/>
    </ligand>
</feature>
<dbReference type="GO" id="GO:0006207">
    <property type="term" value="P:'de novo' pyrimidine nucleobase biosynthetic process"/>
    <property type="evidence" value="ECO:0007669"/>
    <property type="project" value="UniProtKB-UniRule"/>
</dbReference>
<proteinExistence type="inferred from homology"/>
<dbReference type="UniPathway" id="UPA00070">
    <property type="reaction ID" value="UER00946"/>
</dbReference>
<dbReference type="PANTHER" id="PTHR48109">
    <property type="entry name" value="DIHYDROOROTATE DEHYDROGENASE (QUINONE), MITOCHONDRIAL-RELATED"/>
    <property type="match status" value="1"/>
</dbReference>
<keyword evidence="8 13" id="KW-0288">FMN</keyword>
<dbReference type="HOGENOM" id="CLU_013640_2_0_4"/>
<keyword evidence="9 13" id="KW-0665">Pyrimidine biosynthesis</keyword>
<dbReference type="GO" id="GO:0005886">
    <property type="term" value="C:plasma membrane"/>
    <property type="evidence" value="ECO:0007669"/>
    <property type="project" value="UniProtKB-SubCell"/>
</dbReference>
<protein>
    <recommendedName>
        <fullName evidence="13">Dihydroorotate dehydrogenase (quinone)</fullName>
        <ecNumber evidence="13">1.3.5.2</ecNumber>
    </recommendedName>
    <alternativeName>
        <fullName evidence="13">DHOdehase</fullName>
        <shortName evidence="13">DHOD</shortName>
        <shortName evidence="13">DHODase</shortName>
    </alternativeName>
    <alternativeName>
        <fullName evidence="13">Dihydroorotate oxidase</fullName>
    </alternativeName>
</protein>
<dbReference type="NCBIfam" id="NF003652">
    <property type="entry name" value="PRK05286.2-5"/>
    <property type="match status" value="1"/>
</dbReference>
<evidence type="ECO:0000259" key="14">
    <source>
        <dbReference type="Pfam" id="PF01180"/>
    </source>
</evidence>
<keyword evidence="11 13" id="KW-0472">Membrane</keyword>